<dbReference type="AlphaFoldDB" id="A0A7J6GQU3"/>
<accession>A0A7J6GQU3</accession>
<reference evidence="3 4" key="1">
    <citation type="journal article" date="2020" name="bioRxiv">
        <title>Sequence and annotation of 42 cannabis genomes reveals extensive copy number variation in cannabinoid synthesis and pathogen resistance genes.</title>
        <authorList>
            <person name="Mckernan K.J."/>
            <person name="Helbert Y."/>
            <person name="Kane L.T."/>
            <person name="Ebling H."/>
            <person name="Zhang L."/>
            <person name="Liu B."/>
            <person name="Eaton Z."/>
            <person name="Mclaughlin S."/>
            <person name="Kingan S."/>
            <person name="Baybayan P."/>
            <person name="Concepcion G."/>
            <person name="Jordan M."/>
            <person name="Riva A."/>
            <person name="Barbazuk W."/>
            <person name="Harkins T."/>
        </authorList>
    </citation>
    <scope>NUCLEOTIDE SEQUENCE [LARGE SCALE GENOMIC DNA]</scope>
    <source>
        <strain evidence="4">cv. Jamaican Lion 4</strain>
        <tissue evidence="3">Leaf</tissue>
    </source>
</reference>
<dbReference type="Proteomes" id="UP000583929">
    <property type="component" value="Unassembled WGS sequence"/>
</dbReference>
<dbReference type="PANTHER" id="PTHR46250">
    <property type="entry name" value="MYB/SANT-LIKE DNA-BINDING DOMAIN PROTEIN-RELATED"/>
    <property type="match status" value="1"/>
</dbReference>
<proteinExistence type="predicted"/>
<feature type="domain" description="Myb/SANT-like" evidence="2">
    <location>
        <begin position="109"/>
        <end position="204"/>
    </location>
</feature>
<dbReference type="Pfam" id="PF12776">
    <property type="entry name" value="Myb_DNA-bind_3"/>
    <property type="match status" value="1"/>
</dbReference>
<evidence type="ECO:0000313" key="3">
    <source>
        <dbReference type="EMBL" id="KAF4385293.1"/>
    </source>
</evidence>
<dbReference type="InterPro" id="IPR024752">
    <property type="entry name" value="Myb/SANT-like_dom"/>
</dbReference>
<keyword evidence="4" id="KW-1185">Reference proteome</keyword>
<evidence type="ECO:0000256" key="1">
    <source>
        <dbReference type="SAM" id="MobiDB-lite"/>
    </source>
</evidence>
<sequence>MEGSIDELKNKINSIKVKIEAVEQKINGMANCLKINEDVADLQARLGSELNKLCLSDTIICQAIDFLATRHDLLRVFFGLPPHLKKIYIDKMKMNRNTIERGRGKNKHYWTHDEDAALLDSLHELYQNALWRADCGFKNGYLAQLEIMVERKLPGCELKASPHIESRIKTLKAKYYALAEMLSHKGFTWNDKQSMLVCERNVYNDWVKIHKEANGLYGKQFLHYPILKEIYGKERCIGAIVPISIVGKKEELGEDDEDGIHEDDLPLDVDLHLNHGVDMKVDTQIDGSDSSEDYEVSYTQQQPSSHRRRCKSVENSPSDSNRDRRVKIRLMEEMDKSFGKMATSIATMAQKIEGLTNIWSYNGEVADMQSKLDKELTKIEGLTELQVFRATNILATKHDLLRVFFSMSTERKRSYVLNLLEYGL</sequence>
<name>A0A7J6GQU3_CANSA</name>
<feature type="region of interest" description="Disordered" evidence="1">
    <location>
        <begin position="299"/>
        <end position="323"/>
    </location>
</feature>
<dbReference type="EMBL" id="JAATIQ010000086">
    <property type="protein sequence ID" value="KAF4385293.1"/>
    <property type="molecule type" value="Genomic_DNA"/>
</dbReference>
<gene>
    <name evidence="3" type="ORF">G4B88_026576</name>
</gene>
<evidence type="ECO:0000259" key="2">
    <source>
        <dbReference type="Pfam" id="PF12776"/>
    </source>
</evidence>
<organism evidence="3 4">
    <name type="scientific">Cannabis sativa</name>
    <name type="common">Hemp</name>
    <name type="synonym">Marijuana</name>
    <dbReference type="NCBI Taxonomy" id="3483"/>
    <lineage>
        <taxon>Eukaryota</taxon>
        <taxon>Viridiplantae</taxon>
        <taxon>Streptophyta</taxon>
        <taxon>Embryophyta</taxon>
        <taxon>Tracheophyta</taxon>
        <taxon>Spermatophyta</taxon>
        <taxon>Magnoliopsida</taxon>
        <taxon>eudicotyledons</taxon>
        <taxon>Gunneridae</taxon>
        <taxon>Pentapetalae</taxon>
        <taxon>rosids</taxon>
        <taxon>fabids</taxon>
        <taxon>Rosales</taxon>
        <taxon>Cannabaceae</taxon>
        <taxon>Cannabis</taxon>
    </lineage>
</organism>
<evidence type="ECO:0000313" key="4">
    <source>
        <dbReference type="Proteomes" id="UP000583929"/>
    </source>
</evidence>
<dbReference type="PANTHER" id="PTHR46250:SF15">
    <property type="entry name" value="OS01G0523800 PROTEIN"/>
    <property type="match status" value="1"/>
</dbReference>
<protein>
    <recommendedName>
        <fullName evidence="2">Myb/SANT-like domain-containing protein</fullName>
    </recommendedName>
</protein>
<comment type="caution">
    <text evidence="3">The sequence shown here is derived from an EMBL/GenBank/DDBJ whole genome shotgun (WGS) entry which is preliminary data.</text>
</comment>